<gene>
    <name evidence="1" type="ORF">GALMADRAFT_142263</name>
</gene>
<dbReference type="AlphaFoldDB" id="A0A067SZK1"/>
<evidence type="ECO:0000313" key="1">
    <source>
        <dbReference type="EMBL" id="KDR73114.1"/>
    </source>
</evidence>
<dbReference type="Proteomes" id="UP000027222">
    <property type="component" value="Unassembled WGS sequence"/>
</dbReference>
<sequence>MSSSPAGLYFQPNPHNSAIVYLRPRLTEPRFPPRLRDGKIMMKERETISRIVMTNELQTYALLSVASSTIQARTYGLRPERLLSAPRETLASFITPHEADCEFTRLP</sequence>
<organism evidence="1 2">
    <name type="scientific">Galerina marginata (strain CBS 339.88)</name>
    <dbReference type="NCBI Taxonomy" id="685588"/>
    <lineage>
        <taxon>Eukaryota</taxon>
        <taxon>Fungi</taxon>
        <taxon>Dikarya</taxon>
        <taxon>Basidiomycota</taxon>
        <taxon>Agaricomycotina</taxon>
        <taxon>Agaricomycetes</taxon>
        <taxon>Agaricomycetidae</taxon>
        <taxon>Agaricales</taxon>
        <taxon>Agaricineae</taxon>
        <taxon>Strophariaceae</taxon>
        <taxon>Galerina</taxon>
    </lineage>
</organism>
<evidence type="ECO:0000313" key="2">
    <source>
        <dbReference type="Proteomes" id="UP000027222"/>
    </source>
</evidence>
<proteinExistence type="predicted"/>
<accession>A0A067SZK1</accession>
<dbReference type="HOGENOM" id="CLU_2210244_0_0_1"/>
<protein>
    <submittedName>
        <fullName evidence="1">Uncharacterized protein</fullName>
    </submittedName>
</protein>
<keyword evidence="2" id="KW-1185">Reference proteome</keyword>
<reference evidence="2" key="1">
    <citation type="journal article" date="2014" name="Proc. Natl. Acad. Sci. U.S.A.">
        <title>Extensive sampling of basidiomycete genomes demonstrates inadequacy of the white-rot/brown-rot paradigm for wood decay fungi.</title>
        <authorList>
            <person name="Riley R."/>
            <person name="Salamov A.A."/>
            <person name="Brown D.W."/>
            <person name="Nagy L.G."/>
            <person name="Floudas D."/>
            <person name="Held B.W."/>
            <person name="Levasseur A."/>
            <person name="Lombard V."/>
            <person name="Morin E."/>
            <person name="Otillar R."/>
            <person name="Lindquist E.A."/>
            <person name="Sun H."/>
            <person name="LaButti K.M."/>
            <person name="Schmutz J."/>
            <person name="Jabbour D."/>
            <person name="Luo H."/>
            <person name="Baker S.E."/>
            <person name="Pisabarro A.G."/>
            <person name="Walton J.D."/>
            <person name="Blanchette R.A."/>
            <person name="Henrissat B."/>
            <person name="Martin F."/>
            <person name="Cullen D."/>
            <person name="Hibbett D.S."/>
            <person name="Grigoriev I.V."/>
        </authorList>
    </citation>
    <scope>NUCLEOTIDE SEQUENCE [LARGE SCALE GENOMIC DNA]</scope>
    <source>
        <strain evidence="2">CBS 339.88</strain>
    </source>
</reference>
<name>A0A067SZK1_GALM3</name>
<dbReference type="EMBL" id="KL142386">
    <property type="protein sequence ID" value="KDR73114.1"/>
    <property type="molecule type" value="Genomic_DNA"/>
</dbReference>